<keyword evidence="4" id="KW-1185">Reference proteome</keyword>
<dbReference type="SUPFAM" id="SSF81301">
    <property type="entry name" value="Nucleotidyltransferase"/>
    <property type="match status" value="1"/>
</dbReference>
<dbReference type="GO" id="GO:0017148">
    <property type="term" value="P:negative regulation of translation"/>
    <property type="evidence" value="ECO:0007669"/>
    <property type="project" value="UniProtKB-UniRule"/>
</dbReference>
<name>A0A7J5AYH2_9MICO</name>
<dbReference type="GO" id="GO:0043023">
    <property type="term" value="F:ribosomal large subunit binding"/>
    <property type="evidence" value="ECO:0007669"/>
    <property type="project" value="TreeGrafter"/>
</dbReference>
<keyword evidence="2" id="KW-0678">Repressor</keyword>
<accession>A0A7J5AYH2</accession>
<comment type="function">
    <text evidence="2">Functions as a ribosomal silencing factor. Interacts with ribosomal protein uL14 (rplN), blocking formation of intersubunit bridge B8. Prevents association of the 30S and 50S ribosomal subunits and the formation of functional ribosomes, thus repressing translation.</text>
</comment>
<dbReference type="AlphaFoldDB" id="A0A7J5AYH2"/>
<dbReference type="NCBIfam" id="TIGR00090">
    <property type="entry name" value="rsfS_iojap_ybeB"/>
    <property type="match status" value="1"/>
</dbReference>
<dbReference type="EMBL" id="WBJX01000006">
    <property type="protein sequence ID" value="KAB1636488.1"/>
    <property type="molecule type" value="Genomic_DNA"/>
</dbReference>
<comment type="subcellular location">
    <subcellularLocation>
        <location evidence="2">Cytoplasm</location>
    </subcellularLocation>
</comment>
<comment type="subunit">
    <text evidence="2">Interacts with ribosomal protein uL14 (rplN).</text>
</comment>
<organism evidence="3 4">
    <name type="scientific">Pseudoclavibacter terrae</name>
    <dbReference type="NCBI Taxonomy" id="1530195"/>
    <lineage>
        <taxon>Bacteria</taxon>
        <taxon>Bacillati</taxon>
        <taxon>Actinomycetota</taxon>
        <taxon>Actinomycetes</taxon>
        <taxon>Micrococcales</taxon>
        <taxon>Microbacteriaceae</taxon>
        <taxon>Pseudoclavibacter</taxon>
    </lineage>
</organism>
<keyword evidence="2" id="KW-0963">Cytoplasm</keyword>
<evidence type="ECO:0000313" key="3">
    <source>
        <dbReference type="EMBL" id="KAB1636488.1"/>
    </source>
</evidence>
<gene>
    <name evidence="2 3" type="primary">rsfS</name>
    <name evidence="3" type="ORF">F8O03_16210</name>
</gene>
<comment type="similarity">
    <text evidence="1 2">Belongs to the Iojap/RsfS family.</text>
</comment>
<protein>
    <recommendedName>
        <fullName evidence="2">Ribosomal silencing factor RsfS</fullName>
    </recommendedName>
</protein>
<dbReference type="Gene3D" id="3.30.460.10">
    <property type="entry name" value="Beta Polymerase, domain 2"/>
    <property type="match status" value="1"/>
</dbReference>
<evidence type="ECO:0000256" key="1">
    <source>
        <dbReference type="ARBA" id="ARBA00010574"/>
    </source>
</evidence>
<dbReference type="GO" id="GO:0090071">
    <property type="term" value="P:negative regulation of ribosome biogenesis"/>
    <property type="evidence" value="ECO:0007669"/>
    <property type="project" value="UniProtKB-UniRule"/>
</dbReference>
<reference evidence="3 4" key="1">
    <citation type="submission" date="2019-09" db="EMBL/GenBank/DDBJ databases">
        <title>Phylogeny of genus Pseudoclavibacter and closely related genus.</title>
        <authorList>
            <person name="Li Y."/>
        </authorList>
    </citation>
    <scope>NUCLEOTIDE SEQUENCE [LARGE SCALE GENOMIC DNA]</scope>
    <source>
        <strain evidence="3 4">THG-MD12</strain>
    </source>
</reference>
<dbReference type="HAMAP" id="MF_01477">
    <property type="entry name" value="Iojap_RsfS"/>
    <property type="match status" value="1"/>
</dbReference>
<dbReference type="PANTHER" id="PTHR21043:SF0">
    <property type="entry name" value="MITOCHONDRIAL ASSEMBLY OF RIBOSOMAL LARGE SUBUNIT PROTEIN 1"/>
    <property type="match status" value="1"/>
</dbReference>
<keyword evidence="2" id="KW-0810">Translation regulation</keyword>
<comment type="caution">
    <text evidence="3">The sequence shown here is derived from an EMBL/GenBank/DDBJ whole genome shotgun (WGS) entry which is preliminary data.</text>
</comment>
<dbReference type="PANTHER" id="PTHR21043">
    <property type="entry name" value="IOJAP SUPERFAMILY ORTHOLOG"/>
    <property type="match status" value="1"/>
</dbReference>
<dbReference type="GO" id="GO:0005737">
    <property type="term" value="C:cytoplasm"/>
    <property type="evidence" value="ECO:0007669"/>
    <property type="project" value="UniProtKB-SubCell"/>
</dbReference>
<proteinExistence type="inferred from homology"/>
<dbReference type="OrthoDB" id="9793681at2"/>
<dbReference type="Proteomes" id="UP000490386">
    <property type="component" value="Unassembled WGS sequence"/>
</dbReference>
<dbReference type="Pfam" id="PF02410">
    <property type="entry name" value="RsfS"/>
    <property type="match status" value="1"/>
</dbReference>
<sequence length="134" mass="15027">MTASTRAIELAHVAAKAADTRLGFDIVALDVSNNMPLTDIFLLVSGRNERMVLSIADEIEDAMRDIGQRTLRREGRREGRWVLLDFNDIVVHVFHEEERMFYGLERLWNDAPVVKLDIGADDAESADSAPDAQS</sequence>
<dbReference type="InterPro" id="IPR043519">
    <property type="entry name" value="NT_sf"/>
</dbReference>
<dbReference type="InterPro" id="IPR004394">
    <property type="entry name" value="Iojap/RsfS/C7orf30"/>
</dbReference>
<dbReference type="RefSeq" id="WP_151424780.1">
    <property type="nucleotide sequence ID" value="NZ_WBJX01000006.1"/>
</dbReference>
<evidence type="ECO:0000313" key="4">
    <source>
        <dbReference type="Proteomes" id="UP000490386"/>
    </source>
</evidence>
<dbReference type="GO" id="GO:0042256">
    <property type="term" value="P:cytosolic ribosome assembly"/>
    <property type="evidence" value="ECO:0007669"/>
    <property type="project" value="UniProtKB-UniRule"/>
</dbReference>
<evidence type="ECO:0000256" key="2">
    <source>
        <dbReference type="HAMAP-Rule" id="MF_01477"/>
    </source>
</evidence>